<dbReference type="AlphaFoldDB" id="A0A1F5XBV2"/>
<dbReference type="EMBL" id="MFIH01000044">
    <property type="protein sequence ID" value="OGF85412.1"/>
    <property type="molecule type" value="Genomic_DNA"/>
</dbReference>
<gene>
    <name evidence="1" type="ORF">A2Z63_02140</name>
</gene>
<comment type="caution">
    <text evidence="1">The sequence shown here is derived from an EMBL/GenBank/DDBJ whole genome shotgun (WGS) entry which is preliminary data.</text>
</comment>
<accession>A0A1F5XBV2</accession>
<name>A0A1F5XBV2_9BACT</name>
<evidence type="ECO:0000313" key="1">
    <source>
        <dbReference type="EMBL" id="OGF85412.1"/>
    </source>
</evidence>
<dbReference type="Proteomes" id="UP000178405">
    <property type="component" value="Unassembled WGS sequence"/>
</dbReference>
<evidence type="ECO:0000313" key="2">
    <source>
        <dbReference type="Proteomes" id="UP000178405"/>
    </source>
</evidence>
<reference evidence="1 2" key="1">
    <citation type="journal article" date="2016" name="Nat. Commun.">
        <title>Thousands of microbial genomes shed light on interconnected biogeochemical processes in an aquifer system.</title>
        <authorList>
            <person name="Anantharaman K."/>
            <person name="Brown C.T."/>
            <person name="Hug L.A."/>
            <person name="Sharon I."/>
            <person name="Castelle C.J."/>
            <person name="Probst A.J."/>
            <person name="Thomas B.C."/>
            <person name="Singh A."/>
            <person name="Wilkins M.J."/>
            <person name="Karaoz U."/>
            <person name="Brodie E.L."/>
            <person name="Williams K.H."/>
            <person name="Hubbard S.S."/>
            <person name="Banfield J.F."/>
        </authorList>
    </citation>
    <scope>NUCLEOTIDE SEQUENCE [LARGE SCALE GENOMIC DNA]</scope>
</reference>
<protein>
    <submittedName>
        <fullName evidence="1">Uncharacterized protein</fullName>
    </submittedName>
</protein>
<proteinExistence type="predicted"/>
<organism evidence="1 2">
    <name type="scientific">Candidatus Giovannonibacteria bacterium RIFCSPLOWO2_02_44_8</name>
    <dbReference type="NCBI Taxonomy" id="1798355"/>
    <lineage>
        <taxon>Bacteria</taxon>
        <taxon>Candidatus Giovannoniibacteriota</taxon>
    </lineage>
</organism>
<sequence>MVKVIQKENKELYQCPECGFHYADDSTSLTTGKEWAEKCEAWCREHKSCNIEIMAHAEENKKPAE</sequence>